<evidence type="ECO:0000256" key="1">
    <source>
        <dbReference type="SAM" id="Phobius"/>
    </source>
</evidence>
<evidence type="ECO:0000313" key="5">
    <source>
        <dbReference type="Proteomes" id="UP000246115"/>
    </source>
</evidence>
<dbReference type="EMBL" id="CP031733">
    <property type="protein sequence ID" value="AXQ77625.1"/>
    <property type="molecule type" value="Genomic_DNA"/>
</dbReference>
<evidence type="ECO:0000313" key="3">
    <source>
        <dbReference type="EMBL" id="RFU50623.1"/>
    </source>
</evidence>
<reference evidence="2" key="4">
    <citation type="journal article" date="2019" name="Int. J. Syst. Evol. Microbiol.">
        <title>Streptococcus chenjunshii sp. nov. isolated from feces of Tibetan antelopes.</title>
        <authorList>
            <person name="Tian Z."/>
            <person name="Lu S."/>
            <person name="Jin D."/>
            <person name="Yang J."/>
            <person name="Pu J."/>
            <person name="Lai X.H."/>
            <person name="Bai X.N."/>
            <person name="Wu X.M."/>
            <person name="Li J."/>
            <person name="Wang S."/>
            <person name="Xu J."/>
        </authorList>
    </citation>
    <scope>NUCLEOTIDE SEQUENCE</scope>
    <source>
        <strain evidence="2">Z15</strain>
    </source>
</reference>
<feature type="transmembrane region" description="Helical" evidence="1">
    <location>
        <begin position="79"/>
        <end position="97"/>
    </location>
</feature>
<keyword evidence="1" id="KW-0472">Membrane</keyword>
<reference evidence="5" key="3">
    <citation type="submission" date="2018-08" db="EMBL/GenBank/DDBJ databases">
        <title>Streptococcus chenjunshii sp. nov., isolated from stools sample of the Tibetan antelope in the Qinghai-Tibet plateau, China.</title>
        <authorList>
            <person name="Tian Z."/>
        </authorList>
    </citation>
    <scope>NUCLEOTIDE SEQUENCE [LARGE SCALE GENOMIC DNA]</scope>
    <source>
        <strain evidence="5">Z15</strain>
    </source>
</reference>
<reference evidence="4 6" key="2">
    <citation type="submission" date="2018-08" db="EMBL/GenBank/DDBJ databases">
        <title>Draft genome of Streptococcus sp. nov. Z1.</title>
        <authorList>
            <person name="Tian Z."/>
        </authorList>
    </citation>
    <scope>NUCLEOTIDE SEQUENCE [LARGE SCALE GENOMIC DNA]</scope>
    <source>
        <strain evidence="4">Z1</strain>
        <strain evidence="6">Z1(2018)</strain>
    </source>
</reference>
<proteinExistence type="predicted"/>
<evidence type="ECO:0000313" key="6">
    <source>
        <dbReference type="Proteomes" id="UP000262901"/>
    </source>
</evidence>
<keyword evidence="1" id="KW-1133">Transmembrane helix</keyword>
<reference evidence="3 7" key="1">
    <citation type="submission" date="2018-08" db="EMBL/GenBank/DDBJ databases">
        <title>Draft genome of Streptococcus sp .nov. Z2.</title>
        <authorList>
            <person name="Tian Z."/>
        </authorList>
    </citation>
    <scope>NUCLEOTIDE SEQUENCE [LARGE SCALE GENOMIC DNA]</scope>
    <source>
        <strain evidence="3 7">Z2</strain>
    </source>
</reference>
<name>A0A372KKG7_9STRE</name>
<dbReference type="EMBL" id="QVQY01000021">
    <property type="protein sequence ID" value="RFU50623.1"/>
    <property type="molecule type" value="Genomic_DNA"/>
</dbReference>
<dbReference type="Proteomes" id="UP000246115">
    <property type="component" value="Chromosome"/>
</dbReference>
<evidence type="ECO:0000313" key="4">
    <source>
        <dbReference type="EMBL" id="RFU52760.1"/>
    </source>
</evidence>
<evidence type="ECO:0000313" key="7">
    <source>
        <dbReference type="Proteomes" id="UP000264056"/>
    </source>
</evidence>
<keyword evidence="7" id="KW-1185">Reference proteome</keyword>
<accession>A0A372KKG7</accession>
<dbReference type="AlphaFoldDB" id="A0A372KKG7"/>
<dbReference type="Proteomes" id="UP000262901">
    <property type="component" value="Unassembled WGS sequence"/>
</dbReference>
<organism evidence="4 6">
    <name type="scientific">Streptococcus chenjunshii</name>
    <dbReference type="NCBI Taxonomy" id="2173853"/>
    <lineage>
        <taxon>Bacteria</taxon>
        <taxon>Bacillati</taxon>
        <taxon>Bacillota</taxon>
        <taxon>Bacilli</taxon>
        <taxon>Lactobacillales</taxon>
        <taxon>Streptococcaceae</taxon>
        <taxon>Streptococcus</taxon>
    </lineage>
</organism>
<gene>
    <name evidence="2" type="ORF">DDV21_000230</name>
    <name evidence="3" type="ORF">DDV22_07820</name>
    <name evidence="4" type="ORF">DDV23_08115</name>
</gene>
<keyword evidence="1" id="KW-0812">Transmembrane</keyword>
<dbReference type="Proteomes" id="UP000264056">
    <property type="component" value="Unassembled WGS sequence"/>
</dbReference>
<dbReference type="KEGG" id="schj:DDV21_000230"/>
<evidence type="ECO:0000313" key="2">
    <source>
        <dbReference type="EMBL" id="AXQ77625.1"/>
    </source>
</evidence>
<dbReference type="EMBL" id="QVQZ01000020">
    <property type="protein sequence ID" value="RFU52760.1"/>
    <property type="molecule type" value="Genomic_DNA"/>
</dbReference>
<sequence>MSSFFSFHQNTTAIAHSKIGGKSEISDFADASLSGRQSFQDGWPMLDLSQHWIYVPFFAKILGRIQRYYLILLVRKMSGFLYIFSIASFTFFVKLTLQKK</sequence>
<accession>A0A346N9D0</accession>
<protein>
    <submittedName>
        <fullName evidence="4">Uncharacterized protein</fullName>
    </submittedName>
</protein>